<protein>
    <submittedName>
        <fullName evidence="2">Uncharacterized protein</fullName>
    </submittedName>
</protein>
<feature type="transmembrane region" description="Helical" evidence="1">
    <location>
        <begin position="249"/>
        <end position="270"/>
    </location>
</feature>
<dbReference type="EMBL" id="JYJG01000300">
    <property type="protein sequence ID" value="KJK43223.1"/>
    <property type="molecule type" value="Genomic_DNA"/>
</dbReference>
<feature type="transmembrane region" description="Helical" evidence="1">
    <location>
        <begin position="166"/>
        <end position="186"/>
    </location>
</feature>
<gene>
    <name evidence="2" type="ORF">UK23_34030</name>
</gene>
<organism evidence="2 3">
    <name type="scientific">Lentzea aerocolonigenes</name>
    <name type="common">Lechevalieria aerocolonigenes</name>
    <name type="synonym">Saccharothrix aerocolonigenes</name>
    <dbReference type="NCBI Taxonomy" id="68170"/>
    <lineage>
        <taxon>Bacteria</taxon>
        <taxon>Bacillati</taxon>
        <taxon>Actinomycetota</taxon>
        <taxon>Actinomycetes</taxon>
        <taxon>Pseudonocardiales</taxon>
        <taxon>Pseudonocardiaceae</taxon>
        <taxon>Lentzea</taxon>
    </lineage>
</organism>
<comment type="caution">
    <text evidence="2">The sequence shown here is derived from an EMBL/GenBank/DDBJ whole genome shotgun (WGS) entry which is preliminary data.</text>
</comment>
<name>A0A0F0GP64_LENAE</name>
<feature type="transmembrane region" description="Helical" evidence="1">
    <location>
        <begin position="193"/>
        <end position="215"/>
    </location>
</feature>
<dbReference type="Proteomes" id="UP000033393">
    <property type="component" value="Unassembled WGS sequence"/>
</dbReference>
<feature type="transmembrane region" description="Helical" evidence="1">
    <location>
        <begin position="106"/>
        <end position="130"/>
    </location>
</feature>
<dbReference type="PATRIC" id="fig|68170.10.peg.8803"/>
<evidence type="ECO:0000256" key="1">
    <source>
        <dbReference type="SAM" id="Phobius"/>
    </source>
</evidence>
<feature type="transmembrane region" description="Helical" evidence="1">
    <location>
        <begin position="142"/>
        <end position="160"/>
    </location>
</feature>
<proteinExistence type="predicted"/>
<evidence type="ECO:0000313" key="3">
    <source>
        <dbReference type="Proteomes" id="UP000033393"/>
    </source>
</evidence>
<keyword evidence="1" id="KW-0812">Transmembrane</keyword>
<keyword evidence="1" id="KW-1133">Transmembrane helix</keyword>
<keyword evidence="1" id="KW-0472">Membrane</keyword>
<keyword evidence="3" id="KW-1185">Reference proteome</keyword>
<evidence type="ECO:0000313" key="2">
    <source>
        <dbReference type="EMBL" id="KJK43223.1"/>
    </source>
</evidence>
<reference evidence="2 3" key="1">
    <citation type="submission" date="2015-02" db="EMBL/GenBank/DDBJ databases">
        <authorList>
            <person name="Ju K.-S."/>
            <person name="Doroghazi J.R."/>
            <person name="Metcalf W."/>
        </authorList>
    </citation>
    <scope>NUCLEOTIDE SEQUENCE [LARGE SCALE GENOMIC DNA]</scope>
    <source>
        <strain evidence="2 3">NRRL B-16140</strain>
    </source>
</reference>
<sequence length="286" mass="29450">MRAAWYSLVSLATGSVLVWLDWHAGSANPAVPVNRATMIVTVLVLTVLPWVLGPVAPNRTARIVRVTGYASIYALLAALTGLSRYAGSRFDHFTAFDQANWEADVLSGAVVGGVLMVLVIGGYAVAVLTLTSRRMAVEPKTLAVGVFCGLAPALSVYAFMPVGNLSHAFVLAFLPPAALLAAGVLARQGVVAGLCAGGAAALVLATLTIATMVLLPGQVDLEWANPDPAAPHGTLFELQMSVGDAAVRYQLGLVLGPFAGLVCGFLGSSFTRPGRVSERANAAPAG</sequence>
<accession>A0A0F0GP64</accession>
<feature type="transmembrane region" description="Helical" evidence="1">
    <location>
        <begin position="68"/>
        <end position="86"/>
    </location>
</feature>
<dbReference type="AlphaFoldDB" id="A0A0F0GP64"/>
<feature type="transmembrane region" description="Helical" evidence="1">
    <location>
        <begin position="37"/>
        <end position="56"/>
    </location>
</feature>